<reference evidence="1 2" key="1">
    <citation type="journal article" date="2011" name="PLoS Pathog.">
        <title>Endophytic Life Strategies Decoded by Genome and Transcriptome Analyses of the Mutualistic Root Symbiont Piriformospora indica.</title>
        <authorList>
            <person name="Zuccaro A."/>
            <person name="Lahrmann U."/>
            <person name="Guldener U."/>
            <person name="Langen G."/>
            <person name="Pfiffi S."/>
            <person name="Biedenkopf D."/>
            <person name="Wong P."/>
            <person name="Samans B."/>
            <person name="Grimm C."/>
            <person name="Basiewicz M."/>
            <person name="Murat C."/>
            <person name="Martin F."/>
            <person name="Kogel K.H."/>
        </authorList>
    </citation>
    <scope>NUCLEOTIDE SEQUENCE [LARGE SCALE GENOMIC DNA]</scope>
    <source>
        <strain evidence="1 2">DSM 11827</strain>
    </source>
</reference>
<keyword evidence="2" id="KW-1185">Reference proteome</keyword>
<dbReference type="EMBL" id="CAFZ01001129">
    <property type="protein sequence ID" value="CCA76944.1"/>
    <property type="molecule type" value="Genomic_DNA"/>
</dbReference>
<proteinExistence type="predicted"/>
<evidence type="ECO:0000313" key="1">
    <source>
        <dbReference type="EMBL" id="CCA76944.1"/>
    </source>
</evidence>
<accession>G4U051</accession>
<organism evidence="1 2">
    <name type="scientific">Serendipita indica (strain DSM 11827)</name>
    <name type="common">Root endophyte fungus</name>
    <name type="synonym">Piriformospora indica</name>
    <dbReference type="NCBI Taxonomy" id="1109443"/>
    <lineage>
        <taxon>Eukaryota</taxon>
        <taxon>Fungi</taxon>
        <taxon>Dikarya</taxon>
        <taxon>Basidiomycota</taxon>
        <taxon>Agaricomycotina</taxon>
        <taxon>Agaricomycetes</taxon>
        <taxon>Sebacinales</taxon>
        <taxon>Serendipitaceae</taxon>
        <taxon>Serendipita</taxon>
    </lineage>
</organism>
<gene>
    <name evidence="1" type="ORF">PIIN_10927</name>
</gene>
<comment type="caution">
    <text evidence="1">The sequence shown here is derived from an EMBL/GenBank/DDBJ whole genome shotgun (WGS) entry which is preliminary data.</text>
</comment>
<evidence type="ECO:0000313" key="2">
    <source>
        <dbReference type="Proteomes" id="UP000007148"/>
    </source>
</evidence>
<protein>
    <submittedName>
        <fullName evidence="1">Uncharacterized protein</fullName>
    </submittedName>
</protein>
<dbReference type="AlphaFoldDB" id="G4U051"/>
<dbReference type="HOGENOM" id="CLU_1816545_0_0_1"/>
<dbReference type="Proteomes" id="UP000007148">
    <property type="component" value="Unassembled WGS sequence"/>
</dbReference>
<dbReference type="InParanoid" id="G4U051"/>
<sequence length="142" mass="16567">MRFPNVENSDESNETEEFTIKKERELYSPLRDSFNDMLSSVQTRLRCFNIDSHRPMAATGQKMSPDLAFALDYQIRAAFDQDKVFLHPAVYVEVKRNYKVDIPFRTSTPQSPGTQQNLLAEQTKLLKQVPQYVYYGQLPWLP</sequence>
<name>G4U051_SERID</name>